<dbReference type="PANTHER" id="PTHR10404">
    <property type="entry name" value="N-ACETYLATED-ALPHA-LINKED ACIDIC DIPEPTIDASE"/>
    <property type="match status" value="1"/>
</dbReference>
<dbReference type="PANTHER" id="PTHR10404:SF46">
    <property type="entry name" value="VACUOLAR PROTEIN SORTING-ASSOCIATED PROTEIN 70"/>
    <property type="match status" value="1"/>
</dbReference>
<dbReference type="SUPFAM" id="SSF53187">
    <property type="entry name" value="Zn-dependent exopeptidases"/>
    <property type="match status" value="1"/>
</dbReference>
<accession>A0ABM1DU84</accession>
<dbReference type="GeneID" id="106806158"/>
<sequence length="163" mass="17411">MDNGVGTATLLELVHAFRQLSVEEHLWHPGASIVFASWSGEEFGKIGSTEFLEQFGGELRGRAVAYVNVDAPVRGDHALYVAASPLAKSAIYASARAVPCPSPAHGSSKEDGGGGGVHSMYDQWLEADAGPDVRPRVNYLNFHSDTMGFFLEGGITSISPSYR</sequence>
<dbReference type="Proteomes" id="UP000695022">
    <property type="component" value="Unplaced"/>
</dbReference>
<dbReference type="InterPro" id="IPR007484">
    <property type="entry name" value="Peptidase_M28"/>
</dbReference>
<proteinExistence type="predicted"/>
<name>A0ABM1DU84_PRICU</name>
<protein>
    <submittedName>
        <fullName evidence="3">N-acetylated-alpha-linked acidic dipeptidase 2-like</fullName>
    </submittedName>
</protein>
<feature type="domain" description="Peptidase M28" evidence="1">
    <location>
        <begin position="1"/>
        <end position="99"/>
    </location>
</feature>
<dbReference type="Pfam" id="PF04389">
    <property type="entry name" value="Peptidase_M28"/>
    <property type="match status" value="1"/>
</dbReference>
<gene>
    <name evidence="3" type="primary">LOC106806158</name>
</gene>
<dbReference type="InterPro" id="IPR039373">
    <property type="entry name" value="Peptidase_M28B"/>
</dbReference>
<keyword evidence="2" id="KW-1185">Reference proteome</keyword>
<evidence type="ECO:0000313" key="3">
    <source>
        <dbReference type="RefSeq" id="XP_014663505.1"/>
    </source>
</evidence>
<dbReference type="RefSeq" id="XP_014663505.1">
    <property type="nucleotide sequence ID" value="XM_014808019.1"/>
</dbReference>
<evidence type="ECO:0000259" key="1">
    <source>
        <dbReference type="Pfam" id="PF04389"/>
    </source>
</evidence>
<evidence type="ECO:0000313" key="2">
    <source>
        <dbReference type="Proteomes" id="UP000695022"/>
    </source>
</evidence>
<reference evidence="3" key="1">
    <citation type="submission" date="2025-08" db="UniProtKB">
        <authorList>
            <consortium name="RefSeq"/>
        </authorList>
    </citation>
    <scope>IDENTIFICATION</scope>
</reference>
<dbReference type="Gene3D" id="3.40.630.10">
    <property type="entry name" value="Zn peptidases"/>
    <property type="match status" value="1"/>
</dbReference>
<organism evidence="2 3">
    <name type="scientific">Priapulus caudatus</name>
    <name type="common">Priapulid worm</name>
    <dbReference type="NCBI Taxonomy" id="37621"/>
    <lineage>
        <taxon>Eukaryota</taxon>
        <taxon>Metazoa</taxon>
        <taxon>Ecdysozoa</taxon>
        <taxon>Scalidophora</taxon>
        <taxon>Priapulida</taxon>
        <taxon>Priapulimorpha</taxon>
        <taxon>Priapulimorphida</taxon>
        <taxon>Priapulidae</taxon>
        <taxon>Priapulus</taxon>
    </lineage>
</organism>